<keyword evidence="3" id="KW-0460">Magnesium</keyword>
<dbReference type="SUPFAM" id="SSF48576">
    <property type="entry name" value="Terpenoid synthases"/>
    <property type="match status" value="1"/>
</dbReference>
<dbReference type="Proteomes" id="UP001392437">
    <property type="component" value="Unassembled WGS sequence"/>
</dbReference>
<keyword evidence="1 4" id="KW-0808">Transferase</keyword>
<evidence type="ECO:0000256" key="1">
    <source>
        <dbReference type="ARBA" id="ARBA00022679"/>
    </source>
</evidence>
<keyword evidence="7" id="KW-1185">Reference proteome</keyword>
<dbReference type="PANTHER" id="PTHR12001:SF72">
    <property type="entry name" value="THIJ_PFPI FAMILY PROTEIN (AFU_ORTHOLOGUE AFUA_3G01210)-RELATED"/>
    <property type="match status" value="1"/>
</dbReference>
<dbReference type="InterPro" id="IPR000092">
    <property type="entry name" value="Polyprenyl_synt"/>
</dbReference>
<dbReference type="PANTHER" id="PTHR12001">
    <property type="entry name" value="GERANYLGERANYL PYROPHOSPHATE SYNTHASE"/>
    <property type="match status" value="1"/>
</dbReference>
<evidence type="ECO:0000313" key="7">
    <source>
        <dbReference type="Proteomes" id="UP001392437"/>
    </source>
</evidence>
<protein>
    <submittedName>
        <fullName evidence="6">Uncharacterized protein</fullName>
    </submittedName>
</protein>
<dbReference type="InterPro" id="IPR008949">
    <property type="entry name" value="Isoprenoid_synthase_dom_sf"/>
</dbReference>
<proteinExistence type="inferred from homology"/>
<dbReference type="AlphaFoldDB" id="A0AAW0RB80"/>
<dbReference type="SFLD" id="SFLDS00005">
    <property type="entry name" value="Isoprenoid_Synthase_Type_I"/>
    <property type="match status" value="1"/>
</dbReference>
<organism evidence="6 7">
    <name type="scientific">Apiospora kogelbergensis</name>
    <dbReference type="NCBI Taxonomy" id="1337665"/>
    <lineage>
        <taxon>Eukaryota</taxon>
        <taxon>Fungi</taxon>
        <taxon>Dikarya</taxon>
        <taxon>Ascomycota</taxon>
        <taxon>Pezizomycotina</taxon>
        <taxon>Sordariomycetes</taxon>
        <taxon>Xylariomycetidae</taxon>
        <taxon>Amphisphaeriales</taxon>
        <taxon>Apiosporaceae</taxon>
        <taxon>Apiospora</taxon>
    </lineage>
</organism>
<sequence>MALTQAAQWRIRSDIPSPPSEYENEEGVVKTVLGDNLISVPPEKSCFPSPEFSALHPVPLQTDVGDPEASDNNSSCGSLESIHTRVSSASAYGENSKTVDMGRTDGPPADTEAVMAPFYYISALPSKGVRDQLIEILNLWVGASPESLDNTKTIIRDIHNLSLMLDDVQDNSPMRRAKPSTHCVFGMPQTVNSATYQIVDVISRAQQLHHVESLEVVLDEMRNLLIGQSHDLLWTHLLVTPSVDQYLKMVDGKTGGLFRMISRLMIAQSDSPQKPESLDRLMTLFGRFFQIYDDYVNISSAQYTKTKGFAEDLDEGKYSFLLIHALEHARPAARVALENLLMRRRVVGHADACQKDFTIGLFRETGSLASTTAVLRTLRRELEDEVARLEAATGKANPGLRKVIGAFRIDED</sequence>
<dbReference type="GO" id="GO:0008299">
    <property type="term" value="P:isoprenoid biosynthetic process"/>
    <property type="evidence" value="ECO:0007669"/>
    <property type="project" value="InterPro"/>
</dbReference>
<dbReference type="EMBL" id="JAQQWP010000001">
    <property type="protein sequence ID" value="KAK8132031.1"/>
    <property type="molecule type" value="Genomic_DNA"/>
</dbReference>
<dbReference type="GO" id="GO:0046165">
    <property type="term" value="P:alcohol biosynthetic process"/>
    <property type="evidence" value="ECO:0007669"/>
    <property type="project" value="UniProtKB-ARBA"/>
</dbReference>
<comment type="similarity">
    <text evidence="4">Belongs to the FPP/GGPP synthase family.</text>
</comment>
<name>A0AAW0RB80_9PEZI</name>
<dbReference type="GO" id="GO:0043386">
    <property type="term" value="P:mycotoxin biosynthetic process"/>
    <property type="evidence" value="ECO:0007669"/>
    <property type="project" value="UniProtKB-ARBA"/>
</dbReference>
<feature type="region of interest" description="Disordered" evidence="5">
    <location>
        <begin position="1"/>
        <end position="23"/>
    </location>
</feature>
<reference evidence="6 7" key="1">
    <citation type="submission" date="2023-01" db="EMBL/GenBank/DDBJ databases">
        <title>Analysis of 21 Apiospora genomes using comparative genomics revels a genus with tremendous synthesis potential of carbohydrate active enzymes and secondary metabolites.</title>
        <authorList>
            <person name="Sorensen T."/>
        </authorList>
    </citation>
    <scope>NUCLEOTIDE SEQUENCE [LARGE SCALE GENOMIC DNA]</scope>
    <source>
        <strain evidence="6 7">CBS 117206</strain>
    </source>
</reference>
<dbReference type="PROSITE" id="PS00444">
    <property type="entry name" value="POLYPRENYL_SYNTHASE_2"/>
    <property type="match status" value="1"/>
</dbReference>
<keyword evidence="2" id="KW-0479">Metal-binding</keyword>
<accession>A0AAW0RB80</accession>
<evidence type="ECO:0000256" key="5">
    <source>
        <dbReference type="SAM" id="MobiDB-lite"/>
    </source>
</evidence>
<evidence type="ECO:0000256" key="2">
    <source>
        <dbReference type="ARBA" id="ARBA00022723"/>
    </source>
</evidence>
<dbReference type="GO" id="GO:0004659">
    <property type="term" value="F:prenyltransferase activity"/>
    <property type="evidence" value="ECO:0007669"/>
    <property type="project" value="InterPro"/>
</dbReference>
<dbReference type="InterPro" id="IPR033749">
    <property type="entry name" value="Polyprenyl_synt_CS"/>
</dbReference>
<dbReference type="GO" id="GO:0046872">
    <property type="term" value="F:metal ion binding"/>
    <property type="evidence" value="ECO:0007669"/>
    <property type="project" value="UniProtKB-KW"/>
</dbReference>
<evidence type="ECO:0000256" key="4">
    <source>
        <dbReference type="RuleBase" id="RU004466"/>
    </source>
</evidence>
<evidence type="ECO:0000313" key="6">
    <source>
        <dbReference type="EMBL" id="KAK8132031.1"/>
    </source>
</evidence>
<dbReference type="Pfam" id="PF00348">
    <property type="entry name" value="polyprenyl_synt"/>
    <property type="match status" value="1"/>
</dbReference>
<evidence type="ECO:0000256" key="3">
    <source>
        <dbReference type="ARBA" id="ARBA00022842"/>
    </source>
</evidence>
<dbReference type="Gene3D" id="1.10.600.10">
    <property type="entry name" value="Farnesyl Diphosphate Synthase"/>
    <property type="match status" value="1"/>
</dbReference>
<gene>
    <name evidence="6" type="ORF">PG999_000204</name>
</gene>
<comment type="caution">
    <text evidence="6">The sequence shown here is derived from an EMBL/GenBank/DDBJ whole genome shotgun (WGS) entry which is preliminary data.</text>
</comment>